<protein>
    <submittedName>
        <fullName evidence="5">Uncharacterized protein</fullName>
    </submittedName>
</protein>
<keyword evidence="1" id="KW-0677">Repeat</keyword>
<proteinExistence type="predicted"/>
<evidence type="ECO:0000256" key="3">
    <source>
        <dbReference type="PROSITE-ProRule" id="PRU00023"/>
    </source>
</evidence>
<dbReference type="SUPFAM" id="SSF48403">
    <property type="entry name" value="Ankyrin repeat"/>
    <property type="match status" value="1"/>
</dbReference>
<feature type="repeat" description="ANK" evidence="3">
    <location>
        <begin position="27"/>
        <end position="59"/>
    </location>
</feature>
<dbReference type="Pfam" id="PF12796">
    <property type="entry name" value="Ank_2"/>
    <property type="match status" value="1"/>
</dbReference>
<dbReference type="Gene3D" id="1.25.40.20">
    <property type="entry name" value="Ankyrin repeat-containing domain"/>
    <property type="match status" value="1"/>
</dbReference>
<evidence type="ECO:0000256" key="2">
    <source>
        <dbReference type="ARBA" id="ARBA00023043"/>
    </source>
</evidence>
<reference evidence="5" key="1">
    <citation type="submission" date="2021-01" db="EMBL/GenBank/DDBJ databases">
        <authorList>
            <person name="Corre E."/>
            <person name="Pelletier E."/>
            <person name="Niang G."/>
            <person name="Scheremetjew M."/>
            <person name="Finn R."/>
            <person name="Kale V."/>
            <person name="Holt S."/>
            <person name="Cochrane G."/>
            <person name="Meng A."/>
            <person name="Brown T."/>
            <person name="Cohen L."/>
        </authorList>
    </citation>
    <scope>NUCLEOTIDE SEQUENCE</scope>
    <source>
        <strain evidence="5">RCC1130</strain>
    </source>
</reference>
<evidence type="ECO:0000313" key="5">
    <source>
        <dbReference type="EMBL" id="CAD8549181.1"/>
    </source>
</evidence>
<dbReference type="PANTHER" id="PTHR24161:SF124">
    <property type="entry name" value="TRANSIENT RECEPTOR POTENTIAL CHANNEL PYREXIA"/>
    <property type="match status" value="1"/>
</dbReference>
<dbReference type="InterPro" id="IPR036770">
    <property type="entry name" value="Ankyrin_rpt-contain_sf"/>
</dbReference>
<accession>A0A7S0P2F3</accession>
<gene>
    <name evidence="5" type="ORF">CLEP1334_LOCUS24471</name>
</gene>
<keyword evidence="2 3" id="KW-0040">ANK repeat</keyword>
<evidence type="ECO:0000256" key="1">
    <source>
        <dbReference type="ARBA" id="ARBA00022737"/>
    </source>
</evidence>
<feature type="compositionally biased region" description="Low complexity" evidence="4">
    <location>
        <begin position="123"/>
        <end position="136"/>
    </location>
</feature>
<feature type="region of interest" description="Disordered" evidence="4">
    <location>
        <begin position="108"/>
        <end position="148"/>
    </location>
</feature>
<dbReference type="PROSITE" id="PS50297">
    <property type="entry name" value="ANK_REP_REGION"/>
    <property type="match status" value="1"/>
</dbReference>
<feature type="compositionally biased region" description="Pro residues" evidence="4">
    <location>
        <begin position="137"/>
        <end position="148"/>
    </location>
</feature>
<dbReference type="AlphaFoldDB" id="A0A7S0P2F3"/>
<name>A0A7S0P2F3_9EUKA</name>
<dbReference type="SMART" id="SM00248">
    <property type="entry name" value="ANK"/>
    <property type="match status" value="2"/>
</dbReference>
<dbReference type="PANTHER" id="PTHR24161">
    <property type="entry name" value="ANK_REP_REGION DOMAIN-CONTAINING PROTEIN-RELATED"/>
    <property type="match status" value="1"/>
</dbReference>
<evidence type="ECO:0000256" key="4">
    <source>
        <dbReference type="SAM" id="MobiDB-lite"/>
    </source>
</evidence>
<organism evidence="5">
    <name type="scientific">Calcidiscus leptoporus</name>
    <dbReference type="NCBI Taxonomy" id="127549"/>
    <lineage>
        <taxon>Eukaryota</taxon>
        <taxon>Haptista</taxon>
        <taxon>Haptophyta</taxon>
        <taxon>Prymnesiophyceae</taxon>
        <taxon>Coccolithales</taxon>
        <taxon>Calcidiscaceae</taxon>
        <taxon>Calcidiscus</taxon>
    </lineage>
</organism>
<sequence>MVTSWSRPGHVLVTSRCGADVNATNDSKRTALCLAAMRGHITIVRVLLDARASLDTEDSSGKSALGWAVARGNNLEVVALLREEAERRALRPPQKAFGPELMLGRLLQMSSGRIDSGTPPSSPRESPLPSLLASTRRPPPPPPALTRR</sequence>
<dbReference type="EMBL" id="HBER01048772">
    <property type="protein sequence ID" value="CAD8549181.1"/>
    <property type="molecule type" value="Transcribed_RNA"/>
</dbReference>
<dbReference type="InterPro" id="IPR002110">
    <property type="entry name" value="Ankyrin_rpt"/>
</dbReference>
<dbReference type="PROSITE" id="PS50088">
    <property type="entry name" value="ANK_REPEAT"/>
    <property type="match status" value="1"/>
</dbReference>